<evidence type="ECO:0008006" key="3">
    <source>
        <dbReference type="Google" id="ProtNLM"/>
    </source>
</evidence>
<evidence type="ECO:0000313" key="1">
    <source>
        <dbReference type="EMBL" id="KAF2843491.1"/>
    </source>
</evidence>
<comment type="caution">
    <text evidence="1">The sequence shown here is derived from an EMBL/GenBank/DDBJ whole genome shotgun (WGS) entry which is preliminary data.</text>
</comment>
<dbReference type="OrthoDB" id="3558752at2759"/>
<protein>
    <recommendedName>
        <fullName evidence="3">Fungal N-terminal domain-containing protein</fullName>
    </recommendedName>
</protein>
<name>A0A9P4VS08_9PEZI</name>
<dbReference type="EMBL" id="MU006089">
    <property type="protein sequence ID" value="KAF2843491.1"/>
    <property type="molecule type" value="Genomic_DNA"/>
</dbReference>
<accession>A0A9P4VS08</accession>
<gene>
    <name evidence="1" type="ORF">M501DRAFT_994431</name>
</gene>
<dbReference type="AlphaFoldDB" id="A0A9P4VS08"/>
<reference evidence="1" key="1">
    <citation type="journal article" date="2020" name="Stud. Mycol.">
        <title>101 Dothideomycetes genomes: a test case for predicting lifestyles and emergence of pathogens.</title>
        <authorList>
            <person name="Haridas S."/>
            <person name="Albert R."/>
            <person name="Binder M."/>
            <person name="Bloem J."/>
            <person name="Labutti K."/>
            <person name="Salamov A."/>
            <person name="Andreopoulos B."/>
            <person name="Baker S."/>
            <person name="Barry K."/>
            <person name="Bills G."/>
            <person name="Bluhm B."/>
            <person name="Cannon C."/>
            <person name="Castanera R."/>
            <person name="Culley D."/>
            <person name="Daum C."/>
            <person name="Ezra D."/>
            <person name="Gonzalez J."/>
            <person name="Henrissat B."/>
            <person name="Kuo A."/>
            <person name="Liang C."/>
            <person name="Lipzen A."/>
            <person name="Lutzoni F."/>
            <person name="Magnuson J."/>
            <person name="Mondo S."/>
            <person name="Nolan M."/>
            <person name="Ohm R."/>
            <person name="Pangilinan J."/>
            <person name="Park H.-J."/>
            <person name="Ramirez L."/>
            <person name="Alfaro M."/>
            <person name="Sun H."/>
            <person name="Tritt A."/>
            <person name="Yoshinaga Y."/>
            <person name="Zwiers L.-H."/>
            <person name="Turgeon B."/>
            <person name="Goodwin S."/>
            <person name="Spatafora J."/>
            <person name="Crous P."/>
            <person name="Grigoriev I."/>
        </authorList>
    </citation>
    <scope>NUCLEOTIDE SEQUENCE</scope>
    <source>
        <strain evidence="1">CBS 101060</strain>
    </source>
</reference>
<evidence type="ECO:0000313" key="2">
    <source>
        <dbReference type="Proteomes" id="UP000799429"/>
    </source>
</evidence>
<proteinExistence type="predicted"/>
<dbReference type="Proteomes" id="UP000799429">
    <property type="component" value="Unassembled WGS sequence"/>
</dbReference>
<sequence>MADPLTVLGAAAGVLQIIRFAGDLLSKGNELRQSTNGVLQKHVELRGFATRLRDLTHSLALSSVSGSSEKIHRIQEGNKRLQELCQGCNQIASQLLEVLSGLEIKGPQNSLSLF</sequence>
<keyword evidence="2" id="KW-1185">Reference proteome</keyword>
<organism evidence="1 2">
    <name type="scientific">Patellaria atrata CBS 101060</name>
    <dbReference type="NCBI Taxonomy" id="1346257"/>
    <lineage>
        <taxon>Eukaryota</taxon>
        <taxon>Fungi</taxon>
        <taxon>Dikarya</taxon>
        <taxon>Ascomycota</taxon>
        <taxon>Pezizomycotina</taxon>
        <taxon>Dothideomycetes</taxon>
        <taxon>Dothideomycetes incertae sedis</taxon>
        <taxon>Patellariales</taxon>
        <taxon>Patellariaceae</taxon>
        <taxon>Patellaria</taxon>
    </lineage>
</organism>